<evidence type="ECO:0000313" key="2">
    <source>
        <dbReference type="Proteomes" id="UP000054538"/>
    </source>
</evidence>
<evidence type="ECO:0000313" key="1">
    <source>
        <dbReference type="EMBL" id="KIK98881.1"/>
    </source>
</evidence>
<reference evidence="2" key="2">
    <citation type="submission" date="2015-01" db="EMBL/GenBank/DDBJ databases">
        <title>Evolutionary Origins and Diversification of the Mycorrhizal Mutualists.</title>
        <authorList>
            <consortium name="DOE Joint Genome Institute"/>
            <consortium name="Mycorrhizal Genomics Consortium"/>
            <person name="Kohler A."/>
            <person name="Kuo A."/>
            <person name="Nagy L.G."/>
            <person name="Floudas D."/>
            <person name="Copeland A."/>
            <person name="Barry K.W."/>
            <person name="Cichocki N."/>
            <person name="Veneault-Fourrey C."/>
            <person name="LaButti K."/>
            <person name="Lindquist E.A."/>
            <person name="Lipzen A."/>
            <person name="Lundell T."/>
            <person name="Morin E."/>
            <person name="Murat C."/>
            <person name="Riley R."/>
            <person name="Ohm R."/>
            <person name="Sun H."/>
            <person name="Tunlid A."/>
            <person name="Henrissat B."/>
            <person name="Grigoriev I.V."/>
            <person name="Hibbett D.S."/>
            <person name="Martin F."/>
        </authorList>
    </citation>
    <scope>NUCLEOTIDE SEQUENCE [LARGE SCALE GENOMIC DNA]</scope>
    <source>
        <strain evidence="2">Ve08.2h10</strain>
    </source>
</reference>
<dbReference type="AlphaFoldDB" id="A0A0D0E3S4"/>
<dbReference type="EMBL" id="KN824877">
    <property type="protein sequence ID" value="KIK98881.1"/>
    <property type="molecule type" value="Genomic_DNA"/>
</dbReference>
<sequence length="246" mass="27325">MYRSRIAPTRRLVLAPDDDPLELLCHRFNVSKATLGPGAPIPSTIDLRVLKDAYIPSHVLAVFDIPESEWEPSYRPIMVPIHADLYSRDFHTNIIPPSPPGTPYPIPYNVPHSSCQFVSLQVVPIQVPHAPSIPLLFLFALGLESRSHLLCCRLLPPEVIAEFPASAVMARSMSELCSSEQLVEYITFNQGLWKNILSLGPRDTQFVGIVQTAWNVTVEARRIWQRAVAAKSVDTPCSRPSPAQGT</sequence>
<keyword evidence="2" id="KW-1185">Reference proteome</keyword>
<proteinExistence type="predicted"/>
<dbReference type="OrthoDB" id="2802364at2759"/>
<protein>
    <submittedName>
        <fullName evidence="1">Uncharacterized protein</fullName>
    </submittedName>
</protein>
<accession>A0A0D0E3S4</accession>
<dbReference type="Proteomes" id="UP000054538">
    <property type="component" value="Unassembled WGS sequence"/>
</dbReference>
<organism evidence="1 2">
    <name type="scientific">Paxillus rubicundulus Ve08.2h10</name>
    <dbReference type="NCBI Taxonomy" id="930991"/>
    <lineage>
        <taxon>Eukaryota</taxon>
        <taxon>Fungi</taxon>
        <taxon>Dikarya</taxon>
        <taxon>Basidiomycota</taxon>
        <taxon>Agaricomycotina</taxon>
        <taxon>Agaricomycetes</taxon>
        <taxon>Agaricomycetidae</taxon>
        <taxon>Boletales</taxon>
        <taxon>Paxilineae</taxon>
        <taxon>Paxillaceae</taxon>
        <taxon>Paxillus</taxon>
    </lineage>
</organism>
<dbReference type="InParanoid" id="A0A0D0E3S4"/>
<reference evidence="1 2" key="1">
    <citation type="submission" date="2014-04" db="EMBL/GenBank/DDBJ databases">
        <authorList>
            <consortium name="DOE Joint Genome Institute"/>
            <person name="Kuo A."/>
            <person name="Kohler A."/>
            <person name="Jargeat P."/>
            <person name="Nagy L.G."/>
            <person name="Floudas D."/>
            <person name="Copeland A."/>
            <person name="Barry K.W."/>
            <person name="Cichocki N."/>
            <person name="Veneault-Fourrey C."/>
            <person name="LaButti K."/>
            <person name="Lindquist E.A."/>
            <person name="Lipzen A."/>
            <person name="Lundell T."/>
            <person name="Morin E."/>
            <person name="Murat C."/>
            <person name="Sun H."/>
            <person name="Tunlid A."/>
            <person name="Henrissat B."/>
            <person name="Grigoriev I.V."/>
            <person name="Hibbett D.S."/>
            <person name="Martin F."/>
            <person name="Nordberg H.P."/>
            <person name="Cantor M.N."/>
            <person name="Hua S.X."/>
        </authorList>
    </citation>
    <scope>NUCLEOTIDE SEQUENCE [LARGE SCALE GENOMIC DNA]</scope>
    <source>
        <strain evidence="1 2">Ve08.2h10</strain>
    </source>
</reference>
<dbReference type="HOGENOM" id="CLU_090069_0_0_1"/>
<gene>
    <name evidence="1" type="ORF">PAXRUDRAFT_133257</name>
</gene>
<name>A0A0D0E3S4_9AGAM</name>